<feature type="transmembrane region" description="Helical" evidence="8">
    <location>
        <begin position="31"/>
        <end position="53"/>
    </location>
</feature>
<evidence type="ECO:0000313" key="10">
    <source>
        <dbReference type="Proteomes" id="UP001556040"/>
    </source>
</evidence>
<comment type="caution">
    <text evidence="9">The sequence shown here is derived from an EMBL/GenBank/DDBJ whole genome shotgun (WGS) entry which is preliminary data.</text>
</comment>
<evidence type="ECO:0000256" key="4">
    <source>
        <dbReference type="ARBA" id="ARBA00022475"/>
    </source>
</evidence>
<dbReference type="InterPro" id="IPR004706">
    <property type="entry name" value="Arsenical-R_Acr3"/>
</dbReference>
<dbReference type="PANTHER" id="PTHR43057">
    <property type="entry name" value="ARSENITE EFFLUX TRANSPORTER"/>
    <property type="match status" value="1"/>
</dbReference>
<evidence type="ECO:0000256" key="1">
    <source>
        <dbReference type="ARBA" id="ARBA00004651"/>
    </source>
</evidence>
<evidence type="ECO:0000256" key="7">
    <source>
        <dbReference type="ARBA" id="ARBA00023136"/>
    </source>
</evidence>
<dbReference type="InterPro" id="IPR002657">
    <property type="entry name" value="BilAc:Na_symport/Acr3"/>
</dbReference>
<keyword evidence="4" id="KW-1003">Cell membrane</keyword>
<feature type="transmembrane region" description="Helical" evidence="8">
    <location>
        <begin position="254"/>
        <end position="276"/>
    </location>
</feature>
<feature type="transmembrane region" description="Helical" evidence="8">
    <location>
        <begin position="188"/>
        <end position="208"/>
    </location>
</feature>
<dbReference type="PANTHER" id="PTHR43057:SF1">
    <property type="entry name" value="ARSENICAL-RESISTANCE PROTEIN 3"/>
    <property type="match status" value="1"/>
</dbReference>
<feature type="transmembrane region" description="Helical" evidence="8">
    <location>
        <begin position="158"/>
        <end position="176"/>
    </location>
</feature>
<evidence type="ECO:0000256" key="6">
    <source>
        <dbReference type="ARBA" id="ARBA00022989"/>
    </source>
</evidence>
<organism evidence="9 10">
    <name type="scientific">Jeotgalibacillus marinus</name>
    <dbReference type="NCBI Taxonomy" id="86667"/>
    <lineage>
        <taxon>Bacteria</taxon>
        <taxon>Bacillati</taxon>
        <taxon>Bacillota</taxon>
        <taxon>Bacilli</taxon>
        <taxon>Bacillales</taxon>
        <taxon>Caryophanaceae</taxon>
        <taxon>Jeotgalibacillus</taxon>
    </lineage>
</organism>
<accession>A0ABV3Q114</accession>
<dbReference type="Gene3D" id="1.20.1530.20">
    <property type="match status" value="1"/>
</dbReference>
<protein>
    <submittedName>
        <fullName evidence="9">Bile acid:sodium symporter</fullName>
    </submittedName>
</protein>
<evidence type="ECO:0000256" key="3">
    <source>
        <dbReference type="ARBA" id="ARBA00022448"/>
    </source>
</evidence>
<comment type="similarity">
    <text evidence="2">Belongs to the arsenical resistance-3 (ACR3) (TC 2.A.59) family.</text>
</comment>
<dbReference type="RefSeq" id="WP_367778374.1">
    <property type="nucleotide sequence ID" value="NZ_JBFMIA010000002.1"/>
</dbReference>
<feature type="transmembrane region" description="Helical" evidence="8">
    <location>
        <begin position="220"/>
        <end position="242"/>
    </location>
</feature>
<dbReference type="Proteomes" id="UP001556040">
    <property type="component" value="Unassembled WGS sequence"/>
</dbReference>
<feature type="transmembrane region" description="Helical" evidence="8">
    <location>
        <begin position="282"/>
        <end position="307"/>
    </location>
</feature>
<feature type="transmembrane region" description="Helical" evidence="8">
    <location>
        <begin position="7"/>
        <end position="25"/>
    </location>
</feature>
<feature type="transmembrane region" description="Helical" evidence="8">
    <location>
        <begin position="94"/>
        <end position="114"/>
    </location>
</feature>
<dbReference type="EMBL" id="JBFMIA010000002">
    <property type="protein sequence ID" value="MEW9501035.1"/>
    <property type="molecule type" value="Genomic_DNA"/>
</dbReference>
<gene>
    <name evidence="9" type="ORF">AB1471_04360</name>
</gene>
<evidence type="ECO:0000256" key="2">
    <source>
        <dbReference type="ARBA" id="ARBA00010110"/>
    </source>
</evidence>
<feature type="transmembrane region" description="Helical" evidence="8">
    <location>
        <begin position="65"/>
        <end position="88"/>
    </location>
</feature>
<keyword evidence="3" id="KW-0813">Transport</keyword>
<comment type="subcellular location">
    <subcellularLocation>
        <location evidence="1">Cell membrane</location>
        <topology evidence="1">Multi-pass membrane protein</topology>
    </subcellularLocation>
</comment>
<sequence length="311" mass="34857">MNLVEKLYPLWIIMAVGVGVLLGGVSSVQRIALEFVTPLLIAMLFFAFLQIPMMQIRQGFSHRRFVWSSVTLNFVVTPLLAWGLAALFLADYPALWIGFIMLMVTPCTDWYIIFTQMAKGNVGLSMSILPLNLVMQLILLPLYFYLFTSTTGLVEMSFVLESIVFVLFLPFILALIVKRLFKRNQHLLVKVGGAPIFFLCLTIVAMFASQGTLLFNNQYLLGRLLAVILLFFVLMFIIGRLTGRWLRFSNADKASLNMTTLARNSPIALAIALTAFPNEPLIAFVLIIAPLIELPVLSVVAFAIALLDRRE</sequence>
<evidence type="ECO:0000313" key="9">
    <source>
        <dbReference type="EMBL" id="MEW9501035.1"/>
    </source>
</evidence>
<proteinExistence type="inferred from homology"/>
<keyword evidence="7 8" id="KW-0472">Membrane</keyword>
<keyword evidence="10" id="KW-1185">Reference proteome</keyword>
<keyword evidence="5 8" id="KW-0812">Transmembrane</keyword>
<evidence type="ECO:0000256" key="8">
    <source>
        <dbReference type="SAM" id="Phobius"/>
    </source>
</evidence>
<name>A0ABV3Q114_9BACL</name>
<reference evidence="9 10" key="1">
    <citation type="journal article" date="1979" name="Int. J. Syst. Evol. Microbiol.">
        <title>Bacillus globisporus subsp. marinus subsp. nov.</title>
        <authorList>
            <person name="Liu H."/>
        </authorList>
    </citation>
    <scope>NUCLEOTIDE SEQUENCE [LARGE SCALE GENOMIC DNA]</scope>
    <source>
        <strain evidence="9 10">DSM 1297</strain>
    </source>
</reference>
<dbReference type="InterPro" id="IPR038770">
    <property type="entry name" value="Na+/solute_symporter_sf"/>
</dbReference>
<keyword evidence="6 8" id="KW-1133">Transmembrane helix</keyword>
<feature type="transmembrane region" description="Helical" evidence="8">
    <location>
        <begin position="126"/>
        <end position="146"/>
    </location>
</feature>
<dbReference type="Pfam" id="PF01758">
    <property type="entry name" value="SBF"/>
    <property type="match status" value="1"/>
</dbReference>
<evidence type="ECO:0000256" key="5">
    <source>
        <dbReference type="ARBA" id="ARBA00022692"/>
    </source>
</evidence>